<evidence type="ECO:0000313" key="4">
    <source>
        <dbReference type="EMBL" id="MBB6450487.1"/>
    </source>
</evidence>
<dbReference type="SMART" id="SM00448">
    <property type="entry name" value="REC"/>
    <property type="match status" value="1"/>
</dbReference>
<evidence type="ECO:0000256" key="1">
    <source>
        <dbReference type="ARBA" id="ARBA00022553"/>
    </source>
</evidence>
<dbReference type="EMBL" id="JACHHJ010000003">
    <property type="protein sequence ID" value="MBB6450487.1"/>
    <property type="molecule type" value="Genomic_DNA"/>
</dbReference>
<dbReference type="SUPFAM" id="SSF52172">
    <property type="entry name" value="CheY-like"/>
    <property type="match status" value="1"/>
</dbReference>
<dbReference type="InterPro" id="IPR001789">
    <property type="entry name" value="Sig_transdc_resp-reg_receiver"/>
</dbReference>
<dbReference type="RefSeq" id="WP_184404544.1">
    <property type="nucleotide sequence ID" value="NZ_JACHHJ010000003.1"/>
</dbReference>
<evidence type="ECO:0000259" key="3">
    <source>
        <dbReference type="PROSITE" id="PS50110"/>
    </source>
</evidence>
<accession>A0A841PNS7</accession>
<dbReference type="Proteomes" id="UP000568839">
    <property type="component" value="Unassembled WGS sequence"/>
</dbReference>
<dbReference type="InterPro" id="IPR050595">
    <property type="entry name" value="Bact_response_regulator"/>
</dbReference>
<protein>
    <submittedName>
        <fullName evidence="4">Two-component system response regulator (Stage 0 sporulation protein F)</fullName>
    </submittedName>
</protein>
<dbReference type="AlphaFoldDB" id="A0A841PNS7"/>
<feature type="modified residue" description="4-aspartylphosphate" evidence="2">
    <location>
        <position position="52"/>
    </location>
</feature>
<feature type="domain" description="Response regulatory" evidence="3">
    <location>
        <begin position="3"/>
        <end position="115"/>
    </location>
</feature>
<dbReference type="Pfam" id="PF00072">
    <property type="entry name" value="Response_reg"/>
    <property type="match status" value="1"/>
</dbReference>
<dbReference type="PANTHER" id="PTHR44591">
    <property type="entry name" value="STRESS RESPONSE REGULATOR PROTEIN 1"/>
    <property type="match status" value="1"/>
</dbReference>
<name>A0A841PNS7_9BACL</name>
<proteinExistence type="predicted"/>
<organism evidence="4 5">
    <name type="scientific">Geomicrobium halophilum</name>
    <dbReference type="NCBI Taxonomy" id="549000"/>
    <lineage>
        <taxon>Bacteria</taxon>
        <taxon>Bacillati</taxon>
        <taxon>Bacillota</taxon>
        <taxon>Bacilli</taxon>
        <taxon>Bacillales</taxon>
        <taxon>Geomicrobium</taxon>
    </lineage>
</organism>
<dbReference type="PROSITE" id="PS50110">
    <property type="entry name" value="RESPONSE_REGULATORY"/>
    <property type="match status" value="1"/>
</dbReference>
<keyword evidence="5" id="KW-1185">Reference proteome</keyword>
<gene>
    <name evidence="4" type="ORF">HNR44_002470</name>
</gene>
<dbReference type="Gene3D" id="3.40.50.2300">
    <property type="match status" value="1"/>
</dbReference>
<evidence type="ECO:0000256" key="2">
    <source>
        <dbReference type="PROSITE-ProRule" id="PRU00169"/>
    </source>
</evidence>
<dbReference type="InterPro" id="IPR011006">
    <property type="entry name" value="CheY-like_superfamily"/>
</dbReference>
<reference evidence="4 5" key="1">
    <citation type="submission" date="2020-08" db="EMBL/GenBank/DDBJ databases">
        <title>Genomic Encyclopedia of Type Strains, Phase IV (KMG-IV): sequencing the most valuable type-strain genomes for metagenomic binning, comparative biology and taxonomic classification.</title>
        <authorList>
            <person name="Goeker M."/>
        </authorList>
    </citation>
    <scope>NUCLEOTIDE SEQUENCE [LARGE SCALE GENOMIC DNA]</scope>
    <source>
        <strain evidence="4 5">DSM 21769</strain>
    </source>
</reference>
<dbReference type="GO" id="GO:0000160">
    <property type="term" value="P:phosphorelay signal transduction system"/>
    <property type="evidence" value="ECO:0007669"/>
    <property type="project" value="InterPro"/>
</dbReference>
<sequence length="119" mass="13179">MQKVLIVDDIVGIRILIKEVLQADGYVVEEAATGSQALQWADMCDFDVVILDLKLPDQSGIDVLKKMRDKGCTAGFIMITAYEELNVLAEDLGLLASLSKPFDIHKVREIVSQFLVPDD</sequence>
<comment type="caution">
    <text evidence="4">The sequence shown here is derived from an EMBL/GenBank/DDBJ whole genome shotgun (WGS) entry which is preliminary data.</text>
</comment>
<evidence type="ECO:0000313" key="5">
    <source>
        <dbReference type="Proteomes" id="UP000568839"/>
    </source>
</evidence>
<dbReference type="PANTHER" id="PTHR44591:SF3">
    <property type="entry name" value="RESPONSE REGULATORY DOMAIN-CONTAINING PROTEIN"/>
    <property type="match status" value="1"/>
</dbReference>
<keyword evidence="1 2" id="KW-0597">Phosphoprotein</keyword>